<feature type="domain" description="FdhE central" evidence="2">
    <location>
        <begin position="192"/>
        <end position="229"/>
    </location>
</feature>
<dbReference type="PANTHER" id="PTHR37689:SF1">
    <property type="entry name" value="PROTEIN FDHE"/>
    <property type="match status" value="1"/>
</dbReference>
<dbReference type="InterPro" id="IPR006452">
    <property type="entry name" value="Formate_DH_accessory"/>
</dbReference>
<gene>
    <name evidence="4" type="ORF">U7230_02795</name>
</gene>
<reference evidence="4 5" key="1">
    <citation type="journal article" date="2024" name="Front. Microbiol.">
        <title>Novel thermophilic genera Geochorda gen. nov. and Carboxydochorda gen. nov. from the deep terrestrial subsurface reveal the ecophysiological diversity in the class Limnochordia.</title>
        <authorList>
            <person name="Karnachuk O.V."/>
            <person name="Lukina A.P."/>
            <person name="Avakyan M.R."/>
            <person name="Kadnikov V.V."/>
            <person name="Begmatov S."/>
            <person name="Beletsky A.V."/>
            <person name="Vlasova K.G."/>
            <person name="Novikov A.A."/>
            <person name="Shcherbakova V.A."/>
            <person name="Mardanov A.V."/>
            <person name="Ravin N.V."/>
        </authorList>
    </citation>
    <scope>NUCLEOTIDE SEQUENCE [LARGE SCALE GENOMIC DNA]</scope>
    <source>
        <strain evidence="4 5">L945</strain>
    </source>
</reference>
<proteinExistence type="predicted"/>
<evidence type="ECO:0000259" key="3">
    <source>
        <dbReference type="Pfam" id="PF24860"/>
    </source>
</evidence>
<dbReference type="CDD" id="cd16341">
    <property type="entry name" value="FdhE"/>
    <property type="match status" value="1"/>
</dbReference>
<dbReference type="RefSeq" id="WP_324717229.1">
    <property type="nucleotide sequence ID" value="NZ_CP141615.1"/>
</dbReference>
<evidence type="ECO:0000256" key="1">
    <source>
        <dbReference type="ARBA" id="ARBA00022490"/>
    </source>
</evidence>
<dbReference type="InterPro" id="IPR024064">
    <property type="entry name" value="FdhE-like_sf"/>
</dbReference>
<dbReference type="SUPFAM" id="SSF144020">
    <property type="entry name" value="FdhE-like"/>
    <property type="match status" value="1"/>
</dbReference>
<dbReference type="Pfam" id="PF24860">
    <property type="entry name" value="FdhE_C"/>
    <property type="match status" value="1"/>
</dbReference>
<evidence type="ECO:0000313" key="4">
    <source>
        <dbReference type="EMBL" id="WRP17958.1"/>
    </source>
</evidence>
<organism evidence="4 5">
    <name type="scientific">Carboxydichorda subterranea</name>
    <dbReference type="NCBI Taxonomy" id="3109565"/>
    <lineage>
        <taxon>Bacteria</taxon>
        <taxon>Bacillati</taxon>
        <taxon>Bacillota</taxon>
        <taxon>Limnochordia</taxon>
        <taxon>Limnochordales</taxon>
        <taxon>Geochordaceae</taxon>
        <taxon>Carboxydichorda</taxon>
    </lineage>
</organism>
<name>A0ABZ1BZD5_9FIRM</name>
<protein>
    <submittedName>
        <fullName evidence="4">Formate dehydrogenase accessory protein FdhE</fullName>
    </submittedName>
</protein>
<keyword evidence="5" id="KW-1185">Reference proteome</keyword>
<dbReference type="EMBL" id="CP141615">
    <property type="protein sequence ID" value="WRP17958.1"/>
    <property type="molecule type" value="Genomic_DNA"/>
</dbReference>
<accession>A0ABZ1BZD5</accession>
<sequence>MPLSPHVLPPPWTWQQRRQRAAELAEADPQIAPALAFYAEVVSVQEALARHAGNGNGPGAGLLETLQEAMRLSRDPAGGLPVGALPVHRFRLLLALAERQGPEPLARAARRLLGGGLETQKTVLGRLVATGAPGVLGVAAWDGAAGDGAVDPAEAMLARLFLEPFLEEAAARLLRAHVPHHGPRGSWYATSCPVCGAPPQAGYLVDVEGGEGALFLHCSLCHSAWRYARMRCMLCGATGTLVQLQPEGASHVRLDVCERCRGYLKVFDLRVDGRVVPPVDDLATVSLDLFARGQGLSKPSVNLAGV</sequence>
<dbReference type="Pfam" id="PF24859">
    <property type="entry name" value="FdhE_central"/>
    <property type="match status" value="1"/>
</dbReference>
<dbReference type="InterPro" id="IPR056796">
    <property type="entry name" value="FdhE_C"/>
</dbReference>
<dbReference type="Proteomes" id="UP001332192">
    <property type="component" value="Chromosome"/>
</dbReference>
<dbReference type="Gene3D" id="3.90.1670.10">
    <property type="entry name" value="FdhE-like domain"/>
    <property type="match status" value="1"/>
</dbReference>
<dbReference type="InterPro" id="IPR056797">
    <property type="entry name" value="FdhE_central"/>
</dbReference>
<evidence type="ECO:0000313" key="5">
    <source>
        <dbReference type="Proteomes" id="UP001332192"/>
    </source>
</evidence>
<feature type="domain" description="FdhE C-terminal" evidence="3">
    <location>
        <begin position="231"/>
        <end position="303"/>
    </location>
</feature>
<keyword evidence="1" id="KW-0963">Cytoplasm</keyword>
<evidence type="ECO:0000259" key="2">
    <source>
        <dbReference type="Pfam" id="PF24859"/>
    </source>
</evidence>
<dbReference type="PANTHER" id="PTHR37689">
    <property type="entry name" value="PROTEIN FDHE"/>
    <property type="match status" value="1"/>
</dbReference>